<proteinExistence type="predicted"/>
<name>D7E5A5_NOSA0</name>
<keyword evidence="2" id="KW-1185">Reference proteome</keyword>
<dbReference type="Proteomes" id="UP000001511">
    <property type="component" value="Chromosome"/>
</dbReference>
<dbReference type="EMBL" id="CP002059">
    <property type="protein sequence ID" value="ADI65465.1"/>
    <property type="molecule type" value="Genomic_DNA"/>
</dbReference>
<evidence type="ECO:0000313" key="1">
    <source>
        <dbReference type="EMBL" id="ADI65465.1"/>
    </source>
</evidence>
<protein>
    <submittedName>
        <fullName evidence="1">Uncharacterized protein</fullName>
    </submittedName>
</protein>
<dbReference type="KEGG" id="naz:Aazo_3974"/>
<dbReference type="AlphaFoldDB" id="D7E5A5"/>
<evidence type="ECO:0000313" key="2">
    <source>
        <dbReference type="Proteomes" id="UP000001511"/>
    </source>
</evidence>
<accession>D7E5A5</accession>
<gene>
    <name evidence="1" type="ordered locus">Aazo_3974</name>
</gene>
<reference evidence="1 2" key="1">
    <citation type="journal article" date="2010" name="PLoS ONE">
        <title>Genome erosion in a nitrogen-fixing vertically transmitted endosymbiotic multicellular cyanobacterium.</title>
        <authorList>
            <person name="Ran L."/>
            <person name="Larsson J."/>
            <person name="Vigil-Stenman T."/>
            <person name="Nylander J.A."/>
            <person name="Ininbergs K."/>
            <person name="Zheng W.W."/>
            <person name="Lapidus A."/>
            <person name="Lowry S."/>
            <person name="Haselkorn R."/>
            <person name="Bergman B."/>
        </authorList>
    </citation>
    <scope>NUCLEOTIDE SEQUENCE [LARGE SCALE GENOMIC DNA]</scope>
    <source>
        <strain evidence="1 2">0708</strain>
    </source>
</reference>
<dbReference type="HOGENOM" id="CLU_3346610_0_0_3"/>
<sequence>MLLDLLPQQLDILTQDLQLIKLLVRYNFFLIISHTYY</sequence>
<organism evidence="1 2">
    <name type="scientific">Nostoc azollae (strain 0708)</name>
    <name type="common">Anabaena azollae (strain 0708)</name>
    <dbReference type="NCBI Taxonomy" id="551115"/>
    <lineage>
        <taxon>Bacteria</taxon>
        <taxon>Bacillati</taxon>
        <taxon>Cyanobacteriota</taxon>
        <taxon>Cyanophyceae</taxon>
        <taxon>Nostocales</taxon>
        <taxon>Nostocaceae</taxon>
        <taxon>Trichormus</taxon>
    </lineage>
</organism>